<evidence type="ECO:0000313" key="2">
    <source>
        <dbReference type="EMBL" id="TFB79182.1"/>
    </source>
</evidence>
<dbReference type="RefSeq" id="WP_134542218.1">
    <property type="nucleotide sequence ID" value="NZ_JACHBP010000001.1"/>
</dbReference>
<protein>
    <submittedName>
        <fullName evidence="2">Uncharacterized protein</fullName>
    </submittedName>
</protein>
<evidence type="ECO:0000313" key="3">
    <source>
        <dbReference type="Proteomes" id="UP000298488"/>
    </source>
</evidence>
<dbReference type="EMBL" id="SOFI01000003">
    <property type="protein sequence ID" value="TFB79182.1"/>
    <property type="molecule type" value="Genomic_DNA"/>
</dbReference>
<accession>A0A4R8VAX4</accession>
<dbReference type="AlphaFoldDB" id="A0A4R8VAX4"/>
<keyword evidence="3" id="KW-1185">Reference proteome</keyword>
<dbReference type="OrthoDB" id="5125396at2"/>
<evidence type="ECO:0000256" key="1">
    <source>
        <dbReference type="SAM" id="Phobius"/>
    </source>
</evidence>
<proteinExistence type="predicted"/>
<feature type="transmembrane region" description="Helical" evidence="1">
    <location>
        <begin position="75"/>
        <end position="94"/>
    </location>
</feature>
<comment type="caution">
    <text evidence="2">The sequence shown here is derived from an EMBL/GenBank/DDBJ whole genome shotgun (WGS) entry which is preliminary data.</text>
</comment>
<organism evidence="2 3">
    <name type="scientific">Terrimesophilobacter mesophilus</name>
    <dbReference type="NCBI Taxonomy" id="433647"/>
    <lineage>
        <taxon>Bacteria</taxon>
        <taxon>Bacillati</taxon>
        <taxon>Actinomycetota</taxon>
        <taxon>Actinomycetes</taxon>
        <taxon>Micrococcales</taxon>
        <taxon>Microbacteriaceae</taxon>
        <taxon>Terrimesophilobacter</taxon>
    </lineage>
</organism>
<keyword evidence="1" id="KW-0812">Transmembrane</keyword>
<feature type="transmembrane region" description="Helical" evidence="1">
    <location>
        <begin position="114"/>
        <end position="132"/>
    </location>
</feature>
<gene>
    <name evidence="2" type="ORF">E3N84_03390</name>
</gene>
<reference evidence="2 3" key="1">
    <citation type="submission" date="2019-03" db="EMBL/GenBank/DDBJ databases">
        <title>Genomics of glacier-inhabiting Cryobacterium strains.</title>
        <authorList>
            <person name="Liu Q."/>
            <person name="Xin Y.-H."/>
        </authorList>
    </citation>
    <scope>NUCLEOTIDE SEQUENCE [LARGE SCALE GENOMIC DNA]</scope>
    <source>
        <strain evidence="2 3">CGMCC 1.10440</strain>
    </source>
</reference>
<keyword evidence="1" id="KW-0472">Membrane</keyword>
<dbReference type="Proteomes" id="UP000298488">
    <property type="component" value="Unassembled WGS sequence"/>
</dbReference>
<keyword evidence="1" id="KW-1133">Transmembrane helix</keyword>
<sequence length="197" mass="20475">MTRWARVARGSVAAVVSLFVAAFSHSVAGGSLPGVAGISLCLTFSIIVCTALAGHRMPRVRLAASIVASQAMYHGIFGSLGSSTVASAGTIGHVHTASIDFGAIPAHVHSSGDMLFAHVVAAFVTFLVLAFGERSVLATLEATRRFALSLLPQSADVPLASTPARLLPSRVRRTIPQHQRAVQSGLRYRGPPTALAI</sequence>
<name>A0A4R8VAX4_9MICO</name>
<feature type="transmembrane region" description="Helical" evidence="1">
    <location>
        <begin position="34"/>
        <end position="54"/>
    </location>
</feature>